<evidence type="ECO:0000256" key="7">
    <source>
        <dbReference type="ARBA" id="ARBA00023125"/>
    </source>
</evidence>
<evidence type="ECO:0000256" key="2">
    <source>
        <dbReference type="ARBA" id="ARBA00015888"/>
    </source>
</evidence>
<dbReference type="SUPFAM" id="SSF143081">
    <property type="entry name" value="BB1717-like"/>
    <property type="match status" value="1"/>
</dbReference>
<evidence type="ECO:0000256" key="8">
    <source>
        <dbReference type="ARBA" id="ARBA00023239"/>
    </source>
</evidence>
<keyword evidence="13" id="KW-1185">Reference proteome</keyword>
<dbReference type="Pfam" id="PF02586">
    <property type="entry name" value="SRAP"/>
    <property type="match status" value="1"/>
</dbReference>
<feature type="region of interest" description="Disordered" evidence="12">
    <location>
        <begin position="298"/>
        <end position="331"/>
    </location>
</feature>
<evidence type="ECO:0000256" key="11">
    <source>
        <dbReference type="ARBA" id="ARBA00031130"/>
    </source>
</evidence>
<accession>A0A6P8I9Q7</accession>
<reference evidence="14" key="1">
    <citation type="submission" date="2025-08" db="UniProtKB">
        <authorList>
            <consortium name="RefSeq"/>
        </authorList>
    </citation>
    <scope>IDENTIFICATION</scope>
    <source>
        <tissue evidence="14">Tentacle</tissue>
    </source>
</reference>
<keyword evidence="3" id="KW-0645">Protease</keyword>
<dbReference type="KEGG" id="aten:116297735"/>
<dbReference type="OrthoDB" id="2111841at2759"/>
<keyword evidence="4" id="KW-0227">DNA damage</keyword>
<dbReference type="Proteomes" id="UP000515163">
    <property type="component" value="Unplaced"/>
</dbReference>
<dbReference type="PANTHER" id="PTHR13604:SF0">
    <property type="entry name" value="ABASIC SITE PROCESSING PROTEIN HMCES"/>
    <property type="match status" value="1"/>
</dbReference>
<dbReference type="InParanoid" id="A0A6P8I9Q7"/>
<protein>
    <recommendedName>
        <fullName evidence="2">Abasic site processing protein HMCES</fullName>
    </recommendedName>
    <alternativeName>
        <fullName evidence="9">Embryonic stem cell-specific 5-hydroxymethylcytosine-binding protein</fullName>
    </alternativeName>
    <alternativeName>
        <fullName evidence="10">Peptidase HMCES</fullName>
    </alternativeName>
    <alternativeName>
        <fullName evidence="11">SRAP domain-containing protein 1</fullName>
    </alternativeName>
</protein>
<evidence type="ECO:0000256" key="4">
    <source>
        <dbReference type="ARBA" id="ARBA00022763"/>
    </source>
</evidence>
<dbReference type="Gene3D" id="3.90.1680.10">
    <property type="entry name" value="SOS response associated peptidase-like"/>
    <property type="match status" value="1"/>
</dbReference>
<dbReference type="PANTHER" id="PTHR13604">
    <property type="entry name" value="DC12-RELATED"/>
    <property type="match status" value="1"/>
</dbReference>
<evidence type="ECO:0000256" key="12">
    <source>
        <dbReference type="SAM" id="MobiDB-lite"/>
    </source>
</evidence>
<evidence type="ECO:0000256" key="9">
    <source>
        <dbReference type="ARBA" id="ARBA00030390"/>
    </source>
</evidence>
<keyword evidence="7" id="KW-0238">DNA-binding</keyword>
<dbReference type="AlphaFoldDB" id="A0A6P8I9Q7"/>
<dbReference type="GeneID" id="116297735"/>
<evidence type="ECO:0000313" key="13">
    <source>
        <dbReference type="Proteomes" id="UP000515163"/>
    </source>
</evidence>
<evidence type="ECO:0000256" key="3">
    <source>
        <dbReference type="ARBA" id="ARBA00022670"/>
    </source>
</evidence>
<comment type="similarity">
    <text evidence="1">Belongs to the SOS response-associated peptidase family.</text>
</comment>
<dbReference type="InterPro" id="IPR003738">
    <property type="entry name" value="SRAP"/>
</dbReference>
<keyword evidence="6" id="KW-0190">Covalent protein-DNA linkage</keyword>
<evidence type="ECO:0000313" key="14">
    <source>
        <dbReference type="RefSeq" id="XP_031561877.1"/>
    </source>
</evidence>
<sequence>MCGRTACTLNPDEIPKYCRYRSKSGKLQTPQWKKTSSASYFPSYNIAPQACTPVLISSKHVPKTRNKEDADDLPERSLQAMRWGLVPSWYKGGLKEFSLSTNNARKDSLTEKASFKTPLMKGRRCVVLADGFFEWKSENAGKKQPYFIYFKKEDQKPISSDQDVPREDNKRLLTMAGVFDCWKPQGVSDADDDNLVYSYAIITVDASSSLNWLHHRMPAILDGDEAVQQWLDYGSIPYTKAINLLKSVTDCLEWHPVTTQMNNSRYKEPDCIKPLTLNGNRKPSKCGLMSWLVKSPKKEVIKTEPKTSQGHKNAASTEHEDSSPAKKIKIV</sequence>
<dbReference type="GO" id="GO:0006508">
    <property type="term" value="P:proteolysis"/>
    <property type="evidence" value="ECO:0007669"/>
    <property type="project" value="UniProtKB-KW"/>
</dbReference>
<dbReference type="RefSeq" id="XP_031561877.1">
    <property type="nucleotide sequence ID" value="XM_031706017.1"/>
</dbReference>
<keyword evidence="5" id="KW-0378">Hydrolase</keyword>
<dbReference type="InterPro" id="IPR036590">
    <property type="entry name" value="SRAP-like"/>
</dbReference>
<dbReference type="GO" id="GO:0003697">
    <property type="term" value="F:single-stranded DNA binding"/>
    <property type="evidence" value="ECO:0007669"/>
    <property type="project" value="InterPro"/>
</dbReference>
<evidence type="ECO:0000256" key="1">
    <source>
        <dbReference type="ARBA" id="ARBA00008136"/>
    </source>
</evidence>
<dbReference type="GO" id="GO:0016829">
    <property type="term" value="F:lyase activity"/>
    <property type="evidence" value="ECO:0007669"/>
    <property type="project" value="UniProtKB-KW"/>
</dbReference>
<keyword evidence="8" id="KW-0456">Lyase</keyword>
<dbReference type="GO" id="GO:0106300">
    <property type="term" value="P:protein-DNA covalent cross-linking repair"/>
    <property type="evidence" value="ECO:0007669"/>
    <property type="project" value="InterPro"/>
</dbReference>
<evidence type="ECO:0000256" key="10">
    <source>
        <dbReference type="ARBA" id="ARBA00030898"/>
    </source>
</evidence>
<dbReference type="GO" id="GO:0008233">
    <property type="term" value="F:peptidase activity"/>
    <property type="evidence" value="ECO:0007669"/>
    <property type="project" value="UniProtKB-KW"/>
</dbReference>
<dbReference type="FunCoup" id="A0A6P8I9Q7">
    <property type="interactions" value="423"/>
</dbReference>
<proteinExistence type="inferred from homology"/>
<organism evidence="13 14">
    <name type="scientific">Actinia tenebrosa</name>
    <name type="common">Australian red waratah sea anemone</name>
    <dbReference type="NCBI Taxonomy" id="6105"/>
    <lineage>
        <taxon>Eukaryota</taxon>
        <taxon>Metazoa</taxon>
        <taxon>Cnidaria</taxon>
        <taxon>Anthozoa</taxon>
        <taxon>Hexacorallia</taxon>
        <taxon>Actiniaria</taxon>
        <taxon>Actiniidae</taxon>
        <taxon>Actinia</taxon>
    </lineage>
</organism>
<evidence type="ECO:0000256" key="5">
    <source>
        <dbReference type="ARBA" id="ARBA00022801"/>
    </source>
</evidence>
<evidence type="ECO:0000256" key="6">
    <source>
        <dbReference type="ARBA" id="ARBA00023124"/>
    </source>
</evidence>
<gene>
    <name evidence="14" type="primary">LOC116297735</name>
</gene>
<feature type="compositionally biased region" description="Polar residues" evidence="12">
    <location>
        <begin position="306"/>
        <end position="316"/>
    </location>
</feature>
<name>A0A6P8I9Q7_ACTTE</name>